<feature type="region of interest" description="Disordered" evidence="1">
    <location>
        <begin position="314"/>
        <end position="359"/>
    </location>
</feature>
<feature type="compositionally biased region" description="Polar residues" evidence="1">
    <location>
        <begin position="343"/>
        <end position="352"/>
    </location>
</feature>
<feature type="compositionally biased region" description="Polar residues" evidence="1">
    <location>
        <begin position="228"/>
        <end position="248"/>
    </location>
</feature>
<organism evidence="2 3">
    <name type="scientific">Aspergillus avenaceus</name>
    <dbReference type="NCBI Taxonomy" id="36643"/>
    <lineage>
        <taxon>Eukaryota</taxon>
        <taxon>Fungi</taxon>
        <taxon>Dikarya</taxon>
        <taxon>Ascomycota</taxon>
        <taxon>Pezizomycotina</taxon>
        <taxon>Eurotiomycetes</taxon>
        <taxon>Eurotiomycetidae</taxon>
        <taxon>Eurotiales</taxon>
        <taxon>Aspergillaceae</taxon>
        <taxon>Aspergillus</taxon>
        <taxon>Aspergillus subgen. Circumdati</taxon>
    </lineage>
</organism>
<dbReference type="EMBL" id="ML742090">
    <property type="protein sequence ID" value="KAE8150578.1"/>
    <property type="molecule type" value="Genomic_DNA"/>
</dbReference>
<name>A0A5N6TW25_ASPAV</name>
<gene>
    <name evidence="2" type="ORF">BDV25DRAFT_154060</name>
</gene>
<sequence length="359" mass="39893">MPIKLLPNSPQITNTPEWQARYTKLTDQCTKNRSQFHPLPWNGQPVPQITTPKQRGHSYIQVLERLPLITREYDPSILDDWPPPNTRLNDTLLGYAFLHKSIGERAEKWPYDFDRCGNVRTTRNPSGSPFIVSANGYRWIAVIRGFYVLIGGLIGAVHPWVIARYPGGGPGHKLMAGLVLCPPGLAHLPARDIGNRVDWAPVTASYQALAYPVIHMPDFVLLGISPEPEQSGSEQDGSEVASSETGSVTDEARPKRECDGDQDAAEDGLFTALPSWPDVYDLRHTKYRFERNHSLSVAVDQAQYRHAQADATLRFSPPRAKMPRPSLEVSPGLWSPPAGSVHVPSQSESPTQVALRLFN</sequence>
<feature type="region of interest" description="Disordered" evidence="1">
    <location>
        <begin position="225"/>
        <end position="262"/>
    </location>
</feature>
<dbReference type="OrthoDB" id="4471998at2759"/>
<proteinExistence type="predicted"/>
<protein>
    <submittedName>
        <fullName evidence="2">Uncharacterized protein</fullName>
    </submittedName>
</protein>
<reference evidence="2 3" key="1">
    <citation type="submission" date="2019-04" db="EMBL/GenBank/DDBJ databases">
        <title>Friends and foes A comparative genomics study of 23 Aspergillus species from section Flavi.</title>
        <authorList>
            <consortium name="DOE Joint Genome Institute"/>
            <person name="Kjaerbolling I."/>
            <person name="Vesth T."/>
            <person name="Frisvad J.C."/>
            <person name="Nybo J.L."/>
            <person name="Theobald S."/>
            <person name="Kildgaard S."/>
            <person name="Isbrandt T."/>
            <person name="Kuo A."/>
            <person name="Sato A."/>
            <person name="Lyhne E.K."/>
            <person name="Kogle M.E."/>
            <person name="Wiebenga A."/>
            <person name="Kun R.S."/>
            <person name="Lubbers R.J."/>
            <person name="Makela M.R."/>
            <person name="Barry K."/>
            <person name="Chovatia M."/>
            <person name="Clum A."/>
            <person name="Daum C."/>
            <person name="Haridas S."/>
            <person name="He G."/>
            <person name="LaButti K."/>
            <person name="Lipzen A."/>
            <person name="Mondo S."/>
            <person name="Riley R."/>
            <person name="Salamov A."/>
            <person name="Simmons B.A."/>
            <person name="Magnuson J.K."/>
            <person name="Henrissat B."/>
            <person name="Mortensen U.H."/>
            <person name="Larsen T.O."/>
            <person name="Devries R.P."/>
            <person name="Grigoriev I.V."/>
            <person name="Machida M."/>
            <person name="Baker S.E."/>
            <person name="Andersen M.R."/>
        </authorList>
    </citation>
    <scope>NUCLEOTIDE SEQUENCE [LARGE SCALE GENOMIC DNA]</scope>
    <source>
        <strain evidence="2 3">IBT 18842</strain>
    </source>
</reference>
<evidence type="ECO:0000313" key="3">
    <source>
        <dbReference type="Proteomes" id="UP000325780"/>
    </source>
</evidence>
<accession>A0A5N6TW25</accession>
<feature type="compositionally biased region" description="Basic and acidic residues" evidence="1">
    <location>
        <begin position="250"/>
        <end position="259"/>
    </location>
</feature>
<keyword evidence="3" id="KW-1185">Reference proteome</keyword>
<evidence type="ECO:0000256" key="1">
    <source>
        <dbReference type="SAM" id="MobiDB-lite"/>
    </source>
</evidence>
<evidence type="ECO:0000313" key="2">
    <source>
        <dbReference type="EMBL" id="KAE8150578.1"/>
    </source>
</evidence>
<dbReference type="AlphaFoldDB" id="A0A5N6TW25"/>
<dbReference type="Proteomes" id="UP000325780">
    <property type="component" value="Unassembled WGS sequence"/>
</dbReference>